<name>A0ABU7DP57_9TELE</name>
<comment type="caution">
    <text evidence="1">The sequence shown here is derived from an EMBL/GenBank/DDBJ whole genome shotgun (WGS) entry which is preliminary data.</text>
</comment>
<dbReference type="Proteomes" id="UP001352852">
    <property type="component" value="Unassembled WGS sequence"/>
</dbReference>
<gene>
    <name evidence="1" type="ORF">CHARACLAT_000997</name>
</gene>
<evidence type="ECO:0000313" key="1">
    <source>
        <dbReference type="EMBL" id="MED6276215.1"/>
    </source>
</evidence>
<evidence type="ECO:0000313" key="2">
    <source>
        <dbReference type="Proteomes" id="UP001352852"/>
    </source>
</evidence>
<organism evidence="1 2">
    <name type="scientific">Characodon lateralis</name>
    <dbReference type="NCBI Taxonomy" id="208331"/>
    <lineage>
        <taxon>Eukaryota</taxon>
        <taxon>Metazoa</taxon>
        <taxon>Chordata</taxon>
        <taxon>Craniata</taxon>
        <taxon>Vertebrata</taxon>
        <taxon>Euteleostomi</taxon>
        <taxon>Actinopterygii</taxon>
        <taxon>Neopterygii</taxon>
        <taxon>Teleostei</taxon>
        <taxon>Neoteleostei</taxon>
        <taxon>Acanthomorphata</taxon>
        <taxon>Ovalentaria</taxon>
        <taxon>Atherinomorphae</taxon>
        <taxon>Cyprinodontiformes</taxon>
        <taxon>Goodeidae</taxon>
        <taxon>Characodon</taxon>
    </lineage>
</organism>
<dbReference type="EMBL" id="JAHUTJ010032825">
    <property type="protein sequence ID" value="MED6276215.1"/>
    <property type="molecule type" value="Genomic_DNA"/>
</dbReference>
<proteinExistence type="predicted"/>
<protein>
    <submittedName>
        <fullName evidence="1">Uncharacterized protein</fullName>
    </submittedName>
</protein>
<sequence length="101" mass="12062">MLWERFSSASTEKRVRDNRNINRGKYRATLERFEGSSPDIYPVENLWQKLKSIDSGCGAKYKHMPHFSDFYFAKLDESHISFFFKSISMYYFVLVYHTQSP</sequence>
<reference evidence="1 2" key="1">
    <citation type="submission" date="2021-06" db="EMBL/GenBank/DDBJ databases">
        <authorList>
            <person name="Palmer J.M."/>
        </authorList>
    </citation>
    <scope>NUCLEOTIDE SEQUENCE [LARGE SCALE GENOMIC DNA]</scope>
    <source>
        <strain evidence="1 2">CL_MEX2019</strain>
        <tissue evidence="1">Muscle</tissue>
    </source>
</reference>
<keyword evidence="2" id="KW-1185">Reference proteome</keyword>
<accession>A0ABU7DP57</accession>